<protein>
    <submittedName>
        <fullName evidence="2">Uncharacterized protein</fullName>
    </submittedName>
</protein>
<proteinExistence type="predicted"/>
<evidence type="ECO:0000256" key="1">
    <source>
        <dbReference type="SAM" id="MobiDB-lite"/>
    </source>
</evidence>
<gene>
    <name evidence="2" type="ORF">C496_23026</name>
</gene>
<feature type="compositionally biased region" description="Polar residues" evidence="1">
    <location>
        <begin position="52"/>
        <end position="65"/>
    </location>
</feature>
<keyword evidence="3" id="KW-1185">Reference proteome</keyword>
<evidence type="ECO:0000313" key="2">
    <source>
        <dbReference type="EMBL" id="ELY35502.1"/>
    </source>
</evidence>
<dbReference type="eggNOG" id="arCOG07544">
    <property type="taxonomic scope" value="Archaea"/>
</dbReference>
<accession>L9VEY2</accession>
<organism evidence="2 3">
    <name type="scientific">Natronorubrum tibetense GA33</name>
    <dbReference type="NCBI Taxonomy" id="1114856"/>
    <lineage>
        <taxon>Archaea</taxon>
        <taxon>Methanobacteriati</taxon>
        <taxon>Methanobacteriota</taxon>
        <taxon>Stenosarchaea group</taxon>
        <taxon>Halobacteria</taxon>
        <taxon>Halobacteriales</taxon>
        <taxon>Natrialbaceae</taxon>
        <taxon>Natronorubrum</taxon>
    </lineage>
</organism>
<reference evidence="2 3" key="1">
    <citation type="journal article" date="2014" name="PLoS Genet.">
        <title>Phylogenetically driven sequencing of extremely halophilic archaea reveals strategies for static and dynamic osmo-response.</title>
        <authorList>
            <person name="Becker E.A."/>
            <person name="Seitzer P.M."/>
            <person name="Tritt A."/>
            <person name="Larsen D."/>
            <person name="Krusor M."/>
            <person name="Yao A.I."/>
            <person name="Wu D."/>
            <person name="Madern D."/>
            <person name="Eisen J.A."/>
            <person name="Darling A.E."/>
            <person name="Facciotti M.T."/>
        </authorList>
    </citation>
    <scope>NUCLEOTIDE SEQUENCE [LARGE SCALE GENOMIC DNA]</scope>
    <source>
        <strain evidence="2 3">GA33</strain>
    </source>
</reference>
<dbReference type="Proteomes" id="UP000011599">
    <property type="component" value="Unassembled WGS sequence"/>
</dbReference>
<comment type="caution">
    <text evidence="2">The sequence shown here is derived from an EMBL/GenBank/DDBJ whole genome shotgun (WGS) entry which is preliminary data.</text>
</comment>
<name>L9VEY2_9EURY</name>
<sequence>MLPDDSMNGRQSDFEELRPLGETNHVPDNQLSGRGNTGQGEGLRREGLESYPNRTGSTQSECSSCGASISANRTKCRFCLSNHLDETSDESPSSDTEWTLLHVVHLLVEAATFYTAIAKGAAAATLLTKADRDPAVDNCQLIYDLDTEPAAQLTDKWPSLPEAVRVTSESGEQLLTAARERTGQTESTQSWSEGAHSTFLYDEGGYDVRNEDRLTALLESAENDVWLVPAVALQRAVTDEHSEDCQPSVPSRTRLECRKCGRKTEHQFQEFETVPDDEWSGQPMWECQVCQSPRHGPDPQ</sequence>
<evidence type="ECO:0000313" key="3">
    <source>
        <dbReference type="Proteomes" id="UP000011599"/>
    </source>
</evidence>
<feature type="region of interest" description="Disordered" evidence="1">
    <location>
        <begin position="1"/>
        <end position="65"/>
    </location>
</feature>
<dbReference type="RefSeq" id="WP_006092909.1">
    <property type="nucleotide sequence ID" value="NZ_AOHW01000056.1"/>
</dbReference>
<dbReference type="STRING" id="1114856.GCA_000383975_04740"/>
<dbReference type="AlphaFoldDB" id="L9VEY2"/>
<dbReference type="EMBL" id="AOHW01000056">
    <property type="protein sequence ID" value="ELY35502.1"/>
    <property type="molecule type" value="Genomic_DNA"/>
</dbReference>